<comment type="caution">
    <text evidence="1">The sequence shown here is derived from an EMBL/GenBank/DDBJ whole genome shotgun (WGS) entry which is preliminary data.</text>
</comment>
<name>A0A9W9NNU9_PENCI</name>
<dbReference type="AlphaFoldDB" id="A0A9W9NNU9"/>
<proteinExistence type="predicted"/>
<reference evidence="1" key="1">
    <citation type="submission" date="2022-11" db="EMBL/GenBank/DDBJ databases">
        <authorList>
            <person name="Petersen C."/>
        </authorList>
    </citation>
    <scope>NUCLEOTIDE SEQUENCE</scope>
    <source>
        <strain evidence="1">IBT 23319</strain>
    </source>
</reference>
<accession>A0A9W9NNU9</accession>
<reference evidence="1" key="2">
    <citation type="journal article" date="2023" name="IMA Fungus">
        <title>Comparative genomic study of the Penicillium genus elucidates a diverse pangenome and 15 lateral gene transfer events.</title>
        <authorList>
            <person name="Petersen C."/>
            <person name="Sorensen T."/>
            <person name="Nielsen M.R."/>
            <person name="Sondergaard T.E."/>
            <person name="Sorensen J.L."/>
            <person name="Fitzpatrick D.A."/>
            <person name="Frisvad J.C."/>
            <person name="Nielsen K.L."/>
        </authorList>
    </citation>
    <scope>NUCLEOTIDE SEQUENCE</scope>
    <source>
        <strain evidence="1">IBT 23319</strain>
    </source>
</reference>
<dbReference type="GeneID" id="81389087"/>
<dbReference type="EMBL" id="JAPQKT010000009">
    <property type="protein sequence ID" value="KAJ5222128.1"/>
    <property type="molecule type" value="Genomic_DNA"/>
</dbReference>
<keyword evidence="2" id="KW-1185">Reference proteome</keyword>
<organism evidence="1 2">
    <name type="scientific">Penicillium citrinum</name>
    <dbReference type="NCBI Taxonomy" id="5077"/>
    <lineage>
        <taxon>Eukaryota</taxon>
        <taxon>Fungi</taxon>
        <taxon>Dikarya</taxon>
        <taxon>Ascomycota</taxon>
        <taxon>Pezizomycotina</taxon>
        <taxon>Eurotiomycetes</taxon>
        <taxon>Eurotiomycetidae</taxon>
        <taxon>Eurotiales</taxon>
        <taxon>Aspergillaceae</taxon>
        <taxon>Penicillium</taxon>
    </lineage>
</organism>
<evidence type="ECO:0000313" key="1">
    <source>
        <dbReference type="EMBL" id="KAJ5222128.1"/>
    </source>
</evidence>
<protein>
    <submittedName>
        <fullName evidence="1">Uncharacterized protein</fullName>
    </submittedName>
</protein>
<sequence>MNPICGCDPNRTLNSCYLGPDEGIDHQNAVLKARRSYTRQRDPDFYIKSIVNPQFRVSVQKSDIFRESSLLTEAITTQQNHHPVNGISLDVPVFPVHLKYLSQFFYTGDYAVEAPDVMNFPIDRKSRPNGCKSCVNHLRLLNFHLSMFYAARYLGMETLELLAMNRITAAMEHATPTVLRYIVQDVYQIEPMSPKSLNPSLYSLADWSDYRPILVLPAIMNHIRHLYPAIETHYDSVVFGPDGQRIETVRAGWSDGDRFSAIRKKLPVFDQHLRWAEAVLAREHENSRLLELSELDLEQFVSEKFQQQKAHVTFDKAYLKELNQELGNGVAKFWASSVEWIDV</sequence>
<dbReference type="Proteomes" id="UP001147733">
    <property type="component" value="Unassembled WGS sequence"/>
</dbReference>
<dbReference type="OrthoDB" id="4366054at2759"/>
<evidence type="ECO:0000313" key="2">
    <source>
        <dbReference type="Proteomes" id="UP001147733"/>
    </source>
</evidence>
<dbReference type="RefSeq" id="XP_056497051.1">
    <property type="nucleotide sequence ID" value="XM_056649920.1"/>
</dbReference>
<gene>
    <name evidence="1" type="ORF">N7469_011015</name>
</gene>